<protein>
    <submittedName>
        <fullName evidence="3">Alpha-glucosidase</fullName>
    </submittedName>
</protein>
<gene>
    <name evidence="3" type="ORF">V2J18_20155</name>
</gene>
<dbReference type="SMART" id="SM00642">
    <property type="entry name" value="Aamy"/>
    <property type="match status" value="1"/>
</dbReference>
<dbReference type="PANTHER" id="PTHR10357:SF179">
    <property type="entry name" value="NEUTRAL AND BASIC AMINO ACID TRANSPORT PROTEIN RBAT"/>
    <property type="match status" value="1"/>
</dbReference>
<evidence type="ECO:0000313" key="3">
    <source>
        <dbReference type="EMBL" id="MEI2456975.1"/>
    </source>
</evidence>
<reference evidence="3 4" key="1">
    <citation type="submission" date="2024-02" db="EMBL/GenBank/DDBJ databases">
        <title>Lysobacter Genome Sequencing and Mining.</title>
        <authorList>
            <person name="Bierman J."/>
            <person name="Walker M.C."/>
        </authorList>
    </citation>
    <scope>NUCLEOTIDE SEQUENCE [LARGE SCALE GENOMIC DNA]</scope>
    <source>
        <strain evidence="3 4">PB6250</strain>
    </source>
</reference>
<dbReference type="InterPro" id="IPR013780">
    <property type="entry name" value="Glyco_hydro_b"/>
</dbReference>
<dbReference type="SUPFAM" id="SSF51011">
    <property type="entry name" value="Glycosyl hydrolase domain"/>
    <property type="match status" value="1"/>
</dbReference>
<keyword evidence="4" id="KW-1185">Reference proteome</keyword>
<dbReference type="InterPro" id="IPR017853">
    <property type="entry name" value="GH"/>
</dbReference>
<evidence type="ECO:0000256" key="1">
    <source>
        <dbReference type="ARBA" id="ARBA00008061"/>
    </source>
</evidence>
<dbReference type="Gene3D" id="2.60.40.1180">
    <property type="entry name" value="Golgi alpha-mannosidase II"/>
    <property type="match status" value="1"/>
</dbReference>
<dbReference type="SUPFAM" id="SSF51445">
    <property type="entry name" value="(Trans)glycosidases"/>
    <property type="match status" value="1"/>
</dbReference>
<dbReference type="InterPro" id="IPR045857">
    <property type="entry name" value="O16G_dom_2"/>
</dbReference>
<dbReference type="RefSeq" id="WP_336132705.1">
    <property type="nucleotide sequence ID" value="NZ_JBANDL010000002.1"/>
</dbReference>
<dbReference type="Proteomes" id="UP001387215">
    <property type="component" value="Unassembled WGS sequence"/>
</dbReference>
<comment type="similarity">
    <text evidence="1">Belongs to the glycosyl hydrolase 13 family.</text>
</comment>
<dbReference type="PANTHER" id="PTHR10357">
    <property type="entry name" value="ALPHA-AMYLASE FAMILY MEMBER"/>
    <property type="match status" value="1"/>
</dbReference>
<dbReference type="Gene3D" id="3.20.20.80">
    <property type="entry name" value="Glycosidases"/>
    <property type="match status" value="1"/>
</dbReference>
<evidence type="ECO:0000313" key="4">
    <source>
        <dbReference type="Proteomes" id="UP001387215"/>
    </source>
</evidence>
<name>A0ABU8D7H6_9GAMM</name>
<proteinExistence type="inferred from homology"/>
<dbReference type="Pfam" id="PF00128">
    <property type="entry name" value="Alpha-amylase"/>
    <property type="match status" value="1"/>
</dbReference>
<comment type="caution">
    <text evidence="3">The sequence shown here is derived from an EMBL/GenBank/DDBJ whole genome shotgun (WGS) entry which is preliminary data.</text>
</comment>
<dbReference type="EMBL" id="JBANDL010000002">
    <property type="protein sequence ID" value="MEI2456975.1"/>
    <property type="molecule type" value="Genomic_DNA"/>
</dbReference>
<organism evidence="3 4">
    <name type="scientific">Lysobacter firmicutimachus</name>
    <dbReference type="NCBI Taxonomy" id="1792846"/>
    <lineage>
        <taxon>Bacteria</taxon>
        <taxon>Pseudomonadati</taxon>
        <taxon>Pseudomonadota</taxon>
        <taxon>Gammaproteobacteria</taxon>
        <taxon>Lysobacterales</taxon>
        <taxon>Lysobacteraceae</taxon>
        <taxon>Lysobacter</taxon>
    </lineage>
</organism>
<dbReference type="Gene3D" id="3.90.400.10">
    <property type="entry name" value="Oligo-1,6-glucosidase, Domain 2"/>
    <property type="match status" value="1"/>
</dbReference>
<accession>A0ABU8D7H6</accession>
<dbReference type="InterPro" id="IPR006047">
    <property type="entry name" value="GH13_cat_dom"/>
</dbReference>
<sequence>MPAASLPTAAAQRNDAWWRGAVIYQIYPRSFRDLSGDGVGDLPGIIDKLDYVAGLGVDAIWISPFFKSPMADFGYDIADYRAVDPLFGQLEDFDRLLAKAHALGLRVMIDQVLSHTSDQHEWFQRSRESRDNDYADWYVWADARADGTAPNNWMSLFGGVAWRWEPRRQQYYLHNFLSSQPDLNFHNPAVRAAVLDNVRFWLDRGVDGLRLDAINFCFHDAQLRDNPPKPPELRVGRGFSADNPYAFQYHYYNNNQPENLDFLADLRALLDRYPGAVSLGEISSEDSIATMDEYTRHGRLHMGYSFELLTDDYSAAHIRGTAQTLQSAMREGWPCWAISNHDVQRVVSRWGRGGTPPEFASMLSALTCSLRGSVCMYQGEELGLPEAELPFEALRDPFSIAFWPTFKGRDGCRTPMPWDASALAGFSEATPWLPIADAHRGLDVAAQERDPDSPLQRLRRFLAWRKRHPALLQGAIAFLDTPEPVLAFVRGEGPQAMLLAFNLGPAPVALELGERAAWSVDEGHGLPSGTVEAGRLRLPGYGVYVARAPG</sequence>
<dbReference type="CDD" id="cd11330">
    <property type="entry name" value="AmyAc_OligoGlu"/>
    <property type="match status" value="1"/>
</dbReference>
<feature type="domain" description="Glycosyl hydrolase family 13 catalytic" evidence="2">
    <location>
        <begin position="25"/>
        <end position="413"/>
    </location>
</feature>
<evidence type="ECO:0000259" key="2">
    <source>
        <dbReference type="SMART" id="SM00642"/>
    </source>
</evidence>